<dbReference type="AlphaFoldDB" id="A0A086BNJ2"/>
<dbReference type="STRING" id="1341695.BBOMB_1357"/>
<feature type="transmembrane region" description="Helical" evidence="5">
    <location>
        <begin position="238"/>
        <end position="258"/>
    </location>
</feature>
<evidence type="ECO:0000256" key="1">
    <source>
        <dbReference type="ARBA" id="ARBA00004141"/>
    </source>
</evidence>
<dbReference type="CDD" id="cd16914">
    <property type="entry name" value="EcfT"/>
    <property type="match status" value="1"/>
</dbReference>
<sequence>MAHALNSFHSLGTPLERMHPITKIVAVLALGLSALLWPDFTLGAALVLVLVVVAFLSKLGHPFMKLILGFGVPVAVMLLFIQGGYSSRNVTIIADWGFVRFGLEGIEHAAKLVTTLLVFLGSFYLMNKTTYAGRLVAALTQVGVSSKIGYLILASLNVVPQMQLRLAVIQQAQNARGLDTQGGLVARLKAYIPILGPVVLSSLTDAQERGMTLETRGFGIDGVRRTSYVQVHARRADFVVGCGLLLFLIMVAVLSVMWHCGIIPLPVLIGGSR</sequence>
<comment type="caution">
    <text evidence="6">The sequence shown here is derived from an EMBL/GenBank/DDBJ whole genome shotgun (WGS) entry which is preliminary data.</text>
</comment>
<dbReference type="Pfam" id="PF02361">
    <property type="entry name" value="CbiQ"/>
    <property type="match status" value="1"/>
</dbReference>
<gene>
    <name evidence="6" type="ORF">BBOMB_1357</name>
</gene>
<dbReference type="RefSeq" id="WP_044087644.1">
    <property type="nucleotide sequence ID" value="NZ_ATLK01000002.1"/>
</dbReference>
<keyword evidence="2 5" id="KW-0812">Transmembrane</keyword>
<accession>A0A086BNJ2</accession>
<dbReference type="eggNOG" id="COG0619">
    <property type="taxonomic scope" value="Bacteria"/>
</dbReference>
<dbReference type="GO" id="GO:0005886">
    <property type="term" value="C:plasma membrane"/>
    <property type="evidence" value="ECO:0007669"/>
    <property type="project" value="UniProtKB-ARBA"/>
</dbReference>
<feature type="transmembrane region" description="Helical" evidence="5">
    <location>
        <begin position="105"/>
        <end position="125"/>
    </location>
</feature>
<dbReference type="PANTHER" id="PTHR33514:SF1">
    <property type="entry name" value="ABC TRANSPORTER PERMEASE"/>
    <property type="match status" value="1"/>
</dbReference>
<evidence type="ECO:0000256" key="3">
    <source>
        <dbReference type="ARBA" id="ARBA00022989"/>
    </source>
</evidence>
<dbReference type="PANTHER" id="PTHR33514">
    <property type="entry name" value="PROTEIN ABCI12, CHLOROPLASTIC"/>
    <property type="match status" value="1"/>
</dbReference>
<dbReference type="OrthoDB" id="166227at2"/>
<evidence type="ECO:0000256" key="5">
    <source>
        <dbReference type="SAM" id="Phobius"/>
    </source>
</evidence>
<keyword evidence="3 5" id="KW-1133">Transmembrane helix</keyword>
<proteinExistence type="predicted"/>
<comment type="subcellular location">
    <subcellularLocation>
        <location evidence="1">Membrane</location>
        <topology evidence="1">Multi-pass membrane protein</topology>
    </subcellularLocation>
</comment>
<evidence type="ECO:0000313" key="7">
    <source>
        <dbReference type="Proteomes" id="UP000028730"/>
    </source>
</evidence>
<evidence type="ECO:0000313" key="6">
    <source>
        <dbReference type="EMBL" id="KFF30506.1"/>
    </source>
</evidence>
<dbReference type="Proteomes" id="UP000028730">
    <property type="component" value="Unassembled WGS sequence"/>
</dbReference>
<evidence type="ECO:0000256" key="2">
    <source>
        <dbReference type="ARBA" id="ARBA00022692"/>
    </source>
</evidence>
<feature type="transmembrane region" description="Helical" evidence="5">
    <location>
        <begin position="43"/>
        <end position="59"/>
    </location>
</feature>
<organism evidence="6 7">
    <name type="scientific">Bifidobacterium bombi DSM 19703</name>
    <dbReference type="NCBI Taxonomy" id="1341695"/>
    <lineage>
        <taxon>Bacteria</taxon>
        <taxon>Bacillati</taxon>
        <taxon>Actinomycetota</taxon>
        <taxon>Actinomycetes</taxon>
        <taxon>Bifidobacteriales</taxon>
        <taxon>Bifidobacteriaceae</taxon>
        <taxon>Bifidobacterium</taxon>
    </lineage>
</organism>
<evidence type="ECO:0000256" key="4">
    <source>
        <dbReference type="ARBA" id="ARBA00023136"/>
    </source>
</evidence>
<dbReference type="EMBL" id="ATLK01000002">
    <property type="protein sequence ID" value="KFF30506.1"/>
    <property type="molecule type" value="Genomic_DNA"/>
</dbReference>
<protein>
    <submittedName>
        <fullName evidence="6">Cobalt ABC transporter, permease protein cbiQ</fullName>
    </submittedName>
</protein>
<dbReference type="InterPro" id="IPR003339">
    <property type="entry name" value="ABC/ECF_trnsptr_transmembrane"/>
</dbReference>
<reference evidence="6 7" key="1">
    <citation type="journal article" date="2014" name="Appl. Environ. Microbiol.">
        <title>Genomic encyclopedia of type strains of the genus Bifidobacterium.</title>
        <authorList>
            <person name="Milani C."/>
            <person name="Lugli G.A."/>
            <person name="Duranti S."/>
            <person name="Turroni F."/>
            <person name="Bottacini F."/>
            <person name="Mangifesta M."/>
            <person name="Sanchez B."/>
            <person name="Viappiani A."/>
            <person name="Mancabelli L."/>
            <person name="Taminiau B."/>
            <person name="Delcenserie V."/>
            <person name="Barrangou R."/>
            <person name="Margolles A."/>
            <person name="van Sinderen D."/>
            <person name="Ventura M."/>
        </authorList>
    </citation>
    <scope>NUCLEOTIDE SEQUENCE [LARGE SCALE GENOMIC DNA]</scope>
    <source>
        <strain evidence="6 7">DSM 19703</strain>
    </source>
</reference>
<name>A0A086BNJ2_9BIFI</name>
<feature type="transmembrane region" description="Helical" evidence="5">
    <location>
        <begin position="66"/>
        <end position="85"/>
    </location>
</feature>
<keyword evidence="4 5" id="KW-0472">Membrane</keyword>
<keyword evidence="7" id="KW-1185">Reference proteome</keyword>